<dbReference type="GO" id="GO:0046872">
    <property type="term" value="F:metal ion binding"/>
    <property type="evidence" value="ECO:0007669"/>
    <property type="project" value="UniProtKB-KW"/>
</dbReference>
<dbReference type="PANTHER" id="PTHR15910">
    <property type="entry name" value="ARCHAEMETZINCIN"/>
    <property type="match status" value="1"/>
</dbReference>
<keyword evidence="5" id="KW-0862">Zinc</keyword>
<dbReference type="eggNOG" id="ENOG502QVTZ">
    <property type="taxonomic scope" value="Eukaryota"/>
</dbReference>
<evidence type="ECO:0000256" key="5">
    <source>
        <dbReference type="ARBA" id="ARBA00022833"/>
    </source>
</evidence>
<evidence type="ECO:0000256" key="3">
    <source>
        <dbReference type="ARBA" id="ARBA00022723"/>
    </source>
</evidence>
<dbReference type="OMA" id="CFGIDHC"/>
<feature type="region of interest" description="Disordered" evidence="7">
    <location>
        <begin position="312"/>
        <end position="377"/>
    </location>
</feature>
<keyword evidence="9" id="KW-1185">Reference proteome</keyword>
<comment type="cofactor">
    <cofactor evidence="1">
        <name>Zn(2+)</name>
        <dbReference type="ChEBI" id="CHEBI:29105"/>
    </cofactor>
</comment>
<dbReference type="Pfam" id="PF07998">
    <property type="entry name" value="Peptidase_M54"/>
    <property type="match status" value="1"/>
</dbReference>
<dbReference type="EMBL" id="JMSE01001072">
    <property type="protein sequence ID" value="KDN65041.1"/>
    <property type="molecule type" value="Genomic_DNA"/>
</dbReference>
<keyword evidence="6" id="KW-0482">Metalloprotease</keyword>
<dbReference type="GO" id="GO:0006508">
    <property type="term" value="P:proteolysis"/>
    <property type="evidence" value="ECO:0007669"/>
    <property type="project" value="UniProtKB-KW"/>
</dbReference>
<gene>
    <name evidence="8" type="ORF">CSUB01_11394</name>
</gene>
<accession>A0A066XH15</accession>
<dbReference type="Gene3D" id="3.40.390.10">
    <property type="entry name" value="Collagenase (Catalytic Domain)"/>
    <property type="match status" value="1"/>
</dbReference>
<sequence>MAPRGRPKGCPHDSLLVEASEYGRRQAGFVRIPAERRIAAADPSLRTAANRATTDAVDSEPDPSTFPGPLVLPDDDLALDPRSAPQSVRSWAKGRWRNPIKPERKTLYVADVPAIGEDVAFMAAWASPDLSGANTPPVAAARLEHPEVEDVRGYLAAFYHPLPVKRLPAPLRFVKWEGDGEPSHAGRRPKRMAMVGLETGDGSVVGIRTRPAPDGLARMQLNLCDLLDALEAVLPADAYAACMVVAQDLYEDEDDDFCCGRAFGGSRICVVSGFRYRPLLDGVQGVEREHMWPASHCERFVVEAVEWWEEQDAAESEEGGGASRAEKKGAKRRGKGSAGSDEKDGEITVDPKQAGGTTMGAAVEASRNVLVPRTGPKRAREEDLKGLWFARLARTAAHEIGHCIGMGHCVYYACVMQGTGGLGEDGRQPPYLCPVCEAKVIWGLGEMGVVEGGRAGTWREGRQRAVERERMEAMKGFCELWKRVGMFAGYAGWLDARLKGEFGAREVEVIDLTG</sequence>
<evidence type="ECO:0000313" key="8">
    <source>
        <dbReference type="EMBL" id="KDN65041.1"/>
    </source>
</evidence>
<evidence type="ECO:0000256" key="7">
    <source>
        <dbReference type="SAM" id="MobiDB-lite"/>
    </source>
</evidence>
<evidence type="ECO:0000313" key="9">
    <source>
        <dbReference type="Proteomes" id="UP000027238"/>
    </source>
</evidence>
<dbReference type="AlphaFoldDB" id="A0A066XH15"/>
<dbReference type="InterPro" id="IPR012962">
    <property type="entry name" value="Pept_M54_archaemetzincn"/>
</dbReference>
<protein>
    <recommendedName>
        <fullName evidence="10">Archaemetzincin-2</fullName>
    </recommendedName>
</protein>
<keyword evidence="3" id="KW-0479">Metal-binding</keyword>
<organism evidence="8 9">
    <name type="scientific">Colletotrichum sublineola</name>
    <name type="common">Sorghum anthracnose fungus</name>
    <dbReference type="NCBI Taxonomy" id="1173701"/>
    <lineage>
        <taxon>Eukaryota</taxon>
        <taxon>Fungi</taxon>
        <taxon>Dikarya</taxon>
        <taxon>Ascomycota</taxon>
        <taxon>Pezizomycotina</taxon>
        <taxon>Sordariomycetes</taxon>
        <taxon>Hypocreomycetidae</taxon>
        <taxon>Glomerellales</taxon>
        <taxon>Glomerellaceae</taxon>
        <taxon>Colletotrichum</taxon>
        <taxon>Colletotrichum graminicola species complex</taxon>
    </lineage>
</organism>
<evidence type="ECO:0000256" key="1">
    <source>
        <dbReference type="ARBA" id="ARBA00001947"/>
    </source>
</evidence>
<dbReference type="OrthoDB" id="2365600at2759"/>
<dbReference type="PANTHER" id="PTHR15910:SF1">
    <property type="entry name" value="ARCHAEMETZINCIN-2"/>
    <property type="match status" value="1"/>
</dbReference>
<evidence type="ECO:0000256" key="2">
    <source>
        <dbReference type="ARBA" id="ARBA00022670"/>
    </source>
</evidence>
<evidence type="ECO:0000256" key="6">
    <source>
        <dbReference type="ARBA" id="ARBA00023049"/>
    </source>
</evidence>
<dbReference type="Proteomes" id="UP000027238">
    <property type="component" value="Unassembled WGS sequence"/>
</dbReference>
<keyword evidence="4" id="KW-0378">Hydrolase</keyword>
<dbReference type="InterPro" id="IPR024079">
    <property type="entry name" value="MetalloPept_cat_dom_sf"/>
</dbReference>
<dbReference type="SUPFAM" id="SSF55486">
    <property type="entry name" value="Metalloproteases ('zincins'), catalytic domain"/>
    <property type="match status" value="1"/>
</dbReference>
<proteinExistence type="predicted"/>
<dbReference type="CDD" id="cd11375">
    <property type="entry name" value="Peptidase_M54"/>
    <property type="match status" value="1"/>
</dbReference>
<evidence type="ECO:0008006" key="10">
    <source>
        <dbReference type="Google" id="ProtNLM"/>
    </source>
</evidence>
<evidence type="ECO:0000256" key="4">
    <source>
        <dbReference type="ARBA" id="ARBA00022801"/>
    </source>
</evidence>
<dbReference type="HOGENOM" id="CLU_035433_2_0_1"/>
<comment type="caution">
    <text evidence="8">The sequence shown here is derived from an EMBL/GenBank/DDBJ whole genome shotgun (WGS) entry which is preliminary data.</text>
</comment>
<keyword evidence="2" id="KW-0645">Protease</keyword>
<reference evidence="9" key="1">
    <citation type="journal article" date="2014" name="Genome Announc.">
        <title>Draft genome sequence of Colletotrichum sublineola, a destructive pathogen of cultivated sorghum.</title>
        <authorList>
            <person name="Baroncelli R."/>
            <person name="Sanz-Martin J.M."/>
            <person name="Rech G.E."/>
            <person name="Sukno S.A."/>
            <person name="Thon M.R."/>
        </authorList>
    </citation>
    <scope>NUCLEOTIDE SEQUENCE [LARGE SCALE GENOMIC DNA]</scope>
    <source>
        <strain evidence="9">TX430BB</strain>
    </source>
</reference>
<dbReference type="GO" id="GO:0008237">
    <property type="term" value="F:metallopeptidase activity"/>
    <property type="evidence" value="ECO:0007669"/>
    <property type="project" value="UniProtKB-KW"/>
</dbReference>
<name>A0A066XH15_COLSU</name>
<feature type="region of interest" description="Disordered" evidence="7">
    <location>
        <begin position="40"/>
        <end position="67"/>
    </location>
</feature>